<feature type="region of interest" description="Disordered" evidence="1">
    <location>
        <begin position="1299"/>
        <end position="1399"/>
    </location>
</feature>
<feature type="region of interest" description="Disordered" evidence="1">
    <location>
        <begin position="1"/>
        <end position="44"/>
    </location>
</feature>
<feature type="compositionally biased region" description="Low complexity" evidence="1">
    <location>
        <begin position="1231"/>
        <end position="1246"/>
    </location>
</feature>
<feature type="compositionally biased region" description="Polar residues" evidence="1">
    <location>
        <begin position="1869"/>
        <end position="1878"/>
    </location>
</feature>
<feature type="compositionally biased region" description="Polar residues" evidence="1">
    <location>
        <begin position="1060"/>
        <end position="1070"/>
    </location>
</feature>
<feature type="compositionally biased region" description="Polar residues" evidence="1">
    <location>
        <begin position="808"/>
        <end position="828"/>
    </location>
</feature>
<feature type="compositionally biased region" description="Low complexity" evidence="1">
    <location>
        <begin position="565"/>
        <end position="575"/>
    </location>
</feature>
<evidence type="ECO:0000313" key="3">
    <source>
        <dbReference type="Proteomes" id="UP001335648"/>
    </source>
</evidence>
<accession>A0AAN8BKT4</accession>
<feature type="compositionally biased region" description="Low complexity" evidence="1">
    <location>
        <begin position="1790"/>
        <end position="1799"/>
    </location>
</feature>
<feature type="compositionally biased region" description="Polar residues" evidence="1">
    <location>
        <begin position="1449"/>
        <end position="1471"/>
    </location>
</feature>
<feature type="compositionally biased region" description="Polar residues" evidence="1">
    <location>
        <begin position="20"/>
        <end position="36"/>
    </location>
</feature>
<evidence type="ECO:0000313" key="2">
    <source>
        <dbReference type="EMBL" id="KAK5886681.1"/>
    </source>
</evidence>
<feature type="compositionally biased region" description="Low complexity" evidence="1">
    <location>
        <begin position="236"/>
        <end position="256"/>
    </location>
</feature>
<feature type="compositionally biased region" description="Basic and acidic residues" evidence="1">
    <location>
        <begin position="577"/>
        <end position="590"/>
    </location>
</feature>
<reference evidence="2 3" key="1">
    <citation type="journal article" date="2023" name="Mol. Biol. Evol.">
        <title>Genomics of Secondarily Temperate Adaptation in the Only Non-Antarctic Icefish.</title>
        <authorList>
            <person name="Rivera-Colon A.G."/>
            <person name="Rayamajhi N."/>
            <person name="Minhas B.F."/>
            <person name="Madrigal G."/>
            <person name="Bilyk K.T."/>
            <person name="Yoon V."/>
            <person name="Hune M."/>
            <person name="Gregory S."/>
            <person name="Cheng C.H.C."/>
            <person name="Catchen J.M."/>
        </authorList>
    </citation>
    <scope>NUCLEOTIDE SEQUENCE [LARGE SCALE GENOMIC DNA]</scope>
    <source>
        <strain evidence="2">JC2023a</strain>
    </source>
</reference>
<evidence type="ECO:0008006" key="4">
    <source>
        <dbReference type="Google" id="ProtNLM"/>
    </source>
</evidence>
<dbReference type="GO" id="GO:0005814">
    <property type="term" value="C:centriole"/>
    <property type="evidence" value="ECO:0007669"/>
    <property type="project" value="TreeGrafter"/>
</dbReference>
<feature type="compositionally biased region" description="Polar residues" evidence="1">
    <location>
        <begin position="1026"/>
        <end position="1035"/>
    </location>
</feature>
<dbReference type="GO" id="GO:0005813">
    <property type="term" value="C:centrosome"/>
    <property type="evidence" value="ECO:0007669"/>
    <property type="project" value="TreeGrafter"/>
</dbReference>
<feature type="region of interest" description="Disordered" evidence="1">
    <location>
        <begin position="726"/>
        <end position="769"/>
    </location>
</feature>
<feature type="compositionally biased region" description="Polar residues" evidence="1">
    <location>
        <begin position="851"/>
        <end position="860"/>
    </location>
</feature>
<evidence type="ECO:0000256" key="1">
    <source>
        <dbReference type="SAM" id="MobiDB-lite"/>
    </source>
</evidence>
<feature type="region of interest" description="Disordered" evidence="1">
    <location>
        <begin position="1514"/>
        <end position="1540"/>
    </location>
</feature>
<feature type="compositionally biased region" description="Basic and acidic residues" evidence="1">
    <location>
        <begin position="1710"/>
        <end position="1726"/>
    </location>
</feature>
<feature type="region of interest" description="Disordered" evidence="1">
    <location>
        <begin position="1170"/>
        <end position="1189"/>
    </location>
</feature>
<sequence length="1978" mass="212645">MEPRDRVAASARLPADEDTIQSVGQTSINQPGAQRQRQPRLDTDSWELQQRWQCSFEPEFQDSNLSPSLSLLPAHSGVEQNFTEYSLFQQSDSEFAPLRALPDSSMASERFHVPLQDHTSQASERGSLSQYPLDQATNLSGEGVSSCCSLSQHSLSPGDEGRRKEKVHPPAIATTYIRGVPSSDDSDRREEDSGTQTDPPDTPVGEAAQYDISFLSKDVPAQHLLELLEKDIGMQSSSSSSALSSSSETSVKVALSFAEDSKSIQVCKPGFEQSMGKREGPPGEASLPHQQSKQPDRGLFPDQSQTLSSEESNITMGLRSTKPDDSSEELHRELLSEAERRSSREHEFKNQQRKSSTPPVISLTPFPTGASEVKPSAIRTHFGGLQWTGAFSAGFERGHREQDLWLSGNHTGIDGSYLGFIPQSQSTPGVFKAPSKSSVKAKLGQLSAIESNIENSSQSNTGISPQPAVPATDPPETTNQGQGETTSAEVQSLPSLNYMQKVDAWRANQSSGNAALFDSLALQGFSSVSPKQNAYEAVSEPLNLTLSQQAGRLQPIAAHQEVTQSSSKAPSGSTSPRRGEAVGRAPRDQDNSATRTSASPFGRSQSHSSRSTIVMSVQKDQQSKRPAVQPPPRISLGQFSDVSLDHDLTLSSSQESYNSGVKLATSIGASSVVSLEVDNYAPYWTSKMSTPPPMARQREIDIEQRIPLYLRNLGIDQSPSTILTPFAPRGPIREPEFSPTDLCTIKGSIGTPTKSPLPSEGGSPQKGEFSRCSILSVDSSVSIPLSLDSLGESERRLAPSSLPDEDSYPSSPQQHMDSSLTSSQNTITLGDRYDSDLSLATKSTDSDLESPLQTSRSLEQSADDSMVSSKALMEIRKLLSQAGNMVSSGSSVESSAPTAVPRLLSNDNIFLSLRKTPSTLQDSSSSVTEDPRARFSPLWARSASDSMLTSERLRENSIGRETSSGQPNYPSTQALTSTGAYRRPQDVGRGAGSLVLSQSARRAEPEGCSAAPVDNTVPPQPPSPALSIQLTSTATDTEEEMQASLEGPIQSSSPPPALENSDQGVMSDGSSGSLLAVRVAQLLQNESPATMVSSTASITDNEESKALEWIKLKISGQQCEPLVLDKEDRRRIEEIKRDLLLKNPTKSQGSTDTESSAASSIQVFREPDPLQKAATLPPPGVANKQLPPGLHSDLSYSSLPLQSLLRPDLEAQINAIAAKEGVTLPRKTPQALTSITIATRRRSTSPSPSPSTSPAPPLSPAPGLLHLAELSTGAVPFPKANIQLPPMDKEDKSTALVFDTSNNLTSRSANRKREDAVGGQFEEPPPPSRGISQEDAKEGNTQGVRQDAELSVQISPAPGVDQEHEHAPGSSTSESRDRTGHVSHVHLTLSPKAKDVRSSHTDAVVRLPQKEFVPLRPSSSAASSPGEAGGLCSPPEWYDTQRGPERADTSTLFTTSVPQGGKTSTSTQSFAPRSVVSQRALPTVSPAVPVLLPYKPRGSEELFYIPQTEADVSSIEPSETTMESSHTGSDDAVPPRFSSDVLGRRDAGVERGVPIRHSEGIYSRRPKPGGVKMQELRHRGVSANGPSQTRETQTLKPSPQAAAAAAPPRLRDQGTSPLQFPSCAQPEQNRVRFQPDVVDVDSDTALHHLTTISSSSNLDQLWESFCDRWSPEESRPISEREASLLQRLERLSRLIHSTRGNNMSGLQEAEQGRSREDASGKERTKDVGVGSELRGGRKVEGEPPVLRQAWTQSLQVEDTSFPAEEDSFTCSSSQSPHLCPADRDESEALSSMSGSGSMSTVDTARLVRAFGAHRVQSLKTSSGLRRLYSAIDKQKEGREPRRGGGREPPLITTLSETTGTDESTVAPDSASSTSTYTLPSPRGPSRTLAAKKAVRVVSRGIQTGDLEIVSNGTPRHTRDVGTTFPSPGEARTSSSSSLDRREEEEEGGVRGHKNRGRAREARRRATPKVSRGSSLLRT</sequence>
<feature type="region of interest" description="Disordered" evidence="1">
    <location>
        <begin position="1227"/>
        <end position="1264"/>
    </location>
</feature>
<name>A0AAN8BKT4_9TELE</name>
<feature type="compositionally biased region" description="Basic residues" evidence="1">
    <location>
        <begin position="1950"/>
        <end position="1966"/>
    </location>
</feature>
<feature type="region of interest" description="Disordered" evidence="1">
    <location>
        <begin position="234"/>
        <end position="367"/>
    </location>
</feature>
<feature type="region of interest" description="Disordered" evidence="1">
    <location>
        <begin position="1696"/>
        <end position="1746"/>
    </location>
</feature>
<feature type="region of interest" description="Disordered" evidence="1">
    <location>
        <begin position="1581"/>
        <end position="1628"/>
    </location>
</feature>
<proteinExistence type="predicted"/>
<dbReference type="PANTHER" id="PTHR21553:SF36">
    <property type="entry name" value="ALMS1 CENTROSOME AND BASAL BODY-ASSOCIATED PROTEIN-RELATED"/>
    <property type="match status" value="1"/>
</dbReference>
<dbReference type="GO" id="GO:0008017">
    <property type="term" value="F:microtubule binding"/>
    <property type="evidence" value="ECO:0007669"/>
    <property type="project" value="TreeGrafter"/>
</dbReference>
<dbReference type="GO" id="GO:0005829">
    <property type="term" value="C:cytosol"/>
    <property type="evidence" value="ECO:0007669"/>
    <property type="project" value="TreeGrafter"/>
</dbReference>
<feature type="compositionally biased region" description="Basic and acidic residues" evidence="1">
    <location>
        <begin position="321"/>
        <end position="350"/>
    </location>
</feature>
<dbReference type="PANTHER" id="PTHR21553">
    <property type="entry name" value="ALMS1-RELATED"/>
    <property type="match status" value="1"/>
</dbReference>
<feature type="region of interest" description="Disordered" evidence="1">
    <location>
        <begin position="791"/>
        <end position="828"/>
    </location>
</feature>
<feature type="region of interest" description="Disordered" evidence="1">
    <location>
        <begin position="1829"/>
        <end position="1978"/>
    </location>
</feature>
<feature type="region of interest" description="Disordered" evidence="1">
    <location>
        <begin position="1414"/>
        <end position="1471"/>
    </location>
</feature>
<gene>
    <name evidence="2" type="ORF">CesoFtcFv8_017690</name>
</gene>
<feature type="compositionally biased region" description="Polar residues" evidence="1">
    <location>
        <begin position="1299"/>
        <end position="1308"/>
    </location>
</feature>
<comment type="caution">
    <text evidence="2">The sequence shown here is derived from an EMBL/GenBank/DDBJ whole genome shotgun (WGS) entry which is preliminary data.</text>
</comment>
<feature type="compositionally biased region" description="Polar residues" evidence="1">
    <location>
        <begin position="1515"/>
        <end position="1527"/>
    </location>
</feature>
<dbReference type="GO" id="GO:0046599">
    <property type="term" value="P:regulation of centriole replication"/>
    <property type="evidence" value="ECO:0007669"/>
    <property type="project" value="TreeGrafter"/>
</dbReference>
<feature type="region of interest" description="Disordered" evidence="1">
    <location>
        <begin position="957"/>
        <end position="1070"/>
    </location>
</feature>
<protein>
    <recommendedName>
        <fullName evidence="4">ALMS motif domain-containing protein</fullName>
    </recommendedName>
</protein>
<feature type="compositionally biased region" description="Low complexity" evidence="1">
    <location>
        <begin position="147"/>
        <end position="156"/>
    </location>
</feature>
<feature type="compositionally biased region" description="Pro residues" evidence="1">
    <location>
        <begin position="1247"/>
        <end position="1260"/>
    </location>
</feature>
<dbReference type="EMBL" id="JAULUE010002059">
    <property type="protein sequence ID" value="KAK5886681.1"/>
    <property type="molecule type" value="Genomic_DNA"/>
</dbReference>
<feature type="compositionally biased region" description="Polar residues" evidence="1">
    <location>
        <begin position="1584"/>
        <end position="1597"/>
    </location>
</feature>
<feature type="region of interest" description="Disordered" evidence="1">
    <location>
        <begin position="1760"/>
        <end position="1800"/>
    </location>
</feature>
<feature type="compositionally biased region" description="Polar residues" evidence="1">
    <location>
        <begin position="1852"/>
        <end position="1863"/>
    </location>
</feature>
<feature type="region of interest" description="Disordered" evidence="1">
    <location>
        <begin position="453"/>
        <end position="494"/>
    </location>
</feature>
<feature type="compositionally biased region" description="Basic and acidic residues" evidence="1">
    <location>
        <begin position="1832"/>
        <end position="1845"/>
    </location>
</feature>
<feature type="compositionally biased region" description="Polar residues" evidence="1">
    <location>
        <begin position="475"/>
        <end position="494"/>
    </location>
</feature>
<feature type="region of interest" description="Disordered" evidence="1">
    <location>
        <begin position="558"/>
        <end position="638"/>
    </location>
</feature>
<dbReference type="Proteomes" id="UP001335648">
    <property type="component" value="Unassembled WGS sequence"/>
</dbReference>
<feature type="compositionally biased region" description="Polar residues" evidence="1">
    <location>
        <begin position="591"/>
        <end position="620"/>
    </location>
</feature>
<keyword evidence="3" id="KW-1185">Reference proteome</keyword>
<organism evidence="2 3">
    <name type="scientific">Champsocephalus esox</name>
    <name type="common">pike icefish</name>
    <dbReference type="NCBI Taxonomy" id="159716"/>
    <lineage>
        <taxon>Eukaryota</taxon>
        <taxon>Metazoa</taxon>
        <taxon>Chordata</taxon>
        <taxon>Craniata</taxon>
        <taxon>Vertebrata</taxon>
        <taxon>Euteleostomi</taxon>
        <taxon>Actinopterygii</taxon>
        <taxon>Neopterygii</taxon>
        <taxon>Teleostei</taxon>
        <taxon>Neoteleostei</taxon>
        <taxon>Acanthomorphata</taxon>
        <taxon>Eupercaria</taxon>
        <taxon>Perciformes</taxon>
        <taxon>Notothenioidei</taxon>
        <taxon>Channichthyidae</taxon>
        <taxon>Champsocephalus</taxon>
    </lineage>
</organism>
<feature type="region of interest" description="Disordered" evidence="1">
    <location>
        <begin position="147"/>
        <end position="213"/>
    </location>
</feature>
<feature type="compositionally biased region" description="Polar residues" evidence="1">
    <location>
        <begin position="302"/>
        <end position="315"/>
    </location>
</feature>
<feature type="compositionally biased region" description="Polar residues" evidence="1">
    <location>
        <begin position="959"/>
        <end position="979"/>
    </location>
</feature>
<feature type="region of interest" description="Disordered" evidence="1">
    <location>
        <begin position="842"/>
        <end position="865"/>
    </location>
</feature>